<organism evidence="2">
    <name type="scientific">Chromera velia CCMP2878</name>
    <dbReference type="NCBI Taxonomy" id="1169474"/>
    <lineage>
        <taxon>Eukaryota</taxon>
        <taxon>Sar</taxon>
        <taxon>Alveolata</taxon>
        <taxon>Colpodellida</taxon>
        <taxon>Chromeraceae</taxon>
        <taxon>Chromera</taxon>
    </lineage>
</organism>
<accession>A0A0G4FVG8</accession>
<dbReference type="InterPro" id="IPR012340">
    <property type="entry name" value="NA-bd_OB-fold"/>
</dbReference>
<dbReference type="InterPro" id="IPR032245">
    <property type="entry name" value="RMI2"/>
</dbReference>
<reference evidence="2" key="1">
    <citation type="submission" date="2014-11" db="EMBL/GenBank/DDBJ databases">
        <authorList>
            <person name="Otto D Thomas"/>
            <person name="Naeem Raeece"/>
        </authorList>
    </citation>
    <scope>NUCLEOTIDE SEQUENCE</scope>
</reference>
<name>A0A0G4FVG8_9ALVE</name>
<dbReference type="Pfam" id="PF16100">
    <property type="entry name" value="RMI2"/>
    <property type="match status" value="1"/>
</dbReference>
<dbReference type="Gene3D" id="2.40.50.140">
    <property type="entry name" value="Nucleic acid-binding proteins"/>
    <property type="match status" value="1"/>
</dbReference>
<dbReference type="EMBL" id="CDMZ01000670">
    <property type="protein sequence ID" value="CEM19213.1"/>
    <property type="molecule type" value="Genomic_DNA"/>
</dbReference>
<feature type="compositionally biased region" description="Basic and acidic residues" evidence="1">
    <location>
        <begin position="209"/>
        <end position="224"/>
    </location>
</feature>
<feature type="compositionally biased region" description="Basic and acidic residues" evidence="1">
    <location>
        <begin position="263"/>
        <end position="272"/>
    </location>
</feature>
<proteinExistence type="predicted"/>
<dbReference type="VEuPathDB" id="CryptoDB:Cvel_18995"/>
<gene>
    <name evidence="2" type="ORF">Cvel_18995</name>
</gene>
<feature type="region of interest" description="Disordered" evidence="1">
    <location>
        <begin position="190"/>
        <end position="273"/>
    </location>
</feature>
<sequence>MHTERTDEVGPIVPQLWALHANELLEVKAPADSEPFIEFQGQQVDVCWLQGRVIERCVRGSDETAVLQFVLDDGTGLIEVNGIFNNSQLGGEEPTGAEQRLVQGDYAAVLARPQPFMEEDEGDGGEGDRGVFAVIFELVSCSRDLTEDPDAEAKWDLQVMSFLLSRGLLKRQNGASNGDHTVSAVVGRDTSAGTNGLEPCSSAAAVPEASRDCSGRTEGERVKGGDVGARVNRRTSVESVESIESSEGGGGGLGDRLAAGEESSGRRVRDSCSVEVLEEPLSAFAQEWRKEREKEEAEEQEEGSPDSAASFEMKLKASARLYSEKQQRTKPAKR</sequence>
<evidence type="ECO:0000256" key="1">
    <source>
        <dbReference type="SAM" id="MobiDB-lite"/>
    </source>
</evidence>
<dbReference type="AlphaFoldDB" id="A0A0G4FVG8"/>
<protein>
    <recommendedName>
        <fullName evidence="3">OB domain-containing protein</fullName>
    </recommendedName>
</protein>
<evidence type="ECO:0000313" key="2">
    <source>
        <dbReference type="EMBL" id="CEM19213.1"/>
    </source>
</evidence>
<evidence type="ECO:0008006" key="3">
    <source>
        <dbReference type="Google" id="ProtNLM"/>
    </source>
</evidence>
<feature type="compositionally biased region" description="Low complexity" evidence="1">
    <location>
        <begin position="237"/>
        <end position="246"/>
    </location>
</feature>
<feature type="region of interest" description="Disordered" evidence="1">
    <location>
        <begin position="288"/>
        <end position="334"/>
    </location>
</feature>